<dbReference type="GeneID" id="108648098"/>
<evidence type="ECO:0000256" key="1">
    <source>
        <dbReference type="ARBA" id="ARBA00004613"/>
    </source>
</evidence>
<dbReference type="GO" id="GO:0006954">
    <property type="term" value="P:inflammatory response"/>
    <property type="evidence" value="ECO:0007669"/>
    <property type="project" value="InterPro"/>
</dbReference>
<comment type="subcellular location">
    <subcellularLocation>
        <location evidence="1">Secreted</location>
    </subcellularLocation>
</comment>
<dbReference type="Pfam" id="PF00340">
    <property type="entry name" value="IL1"/>
    <property type="match status" value="1"/>
</dbReference>
<name>A0A8J1JX39_XENTR</name>
<dbReference type="OMA" id="VEPFAIF"/>
<dbReference type="SUPFAM" id="SSF50353">
    <property type="entry name" value="Cytokine"/>
    <property type="match status" value="1"/>
</dbReference>
<dbReference type="RefSeq" id="XP_031762458.1">
    <property type="nucleotide sequence ID" value="XM_031906598.1"/>
</dbReference>
<dbReference type="CDD" id="cd23298">
    <property type="entry name" value="beta-trefoil_IL18"/>
    <property type="match status" value="1"/>
</dbReference>
<organism evidence="4 5">
    <name type="scientific">Xenopus tropicalis</name>
    <name type="common">Western clawed frog</name>
    <name type="synonym">Silurana tropicalis</name>
    <dbReference type="NCBI Taxonomy" id="8364"/>
    <lineage>
        <taxon>Eukaryota</taxon>
        <taxon>Metazoa</taxon>
        <taxon>Chordata</taxon>
        <taxon>Craniata</taxon>
        <taxon>Vertebrata</taxon>
        <taxon>Euteleostomi</taxon>
        <taxon>Amphibia</taxon>
        <taxon>Batrachia</taxon>
        <taxon>Anura</taxon>
        <taxon>Pipoidea</taxon>
        <taxon>Pipidae</taxon>
        <taxon>Xenopodinae</taxon>
        <taxon>Xenopus</taxon>
        <taxon>Silurana</taxon>
    </lineage>
</organism>
<accession>A0A8J1JX39</accession>
<keyword evidence="4" id="KW-1185">Reference proteome</keyword>
<evidence type="ECO:0000313" key="4">
    <source>
        <dbReference type="Proteomes" id="UP000008143"/>
    </source>
</evidence>
<dbReference type="AlphaFoldDB" id="A0A8J1JX39"/>
<keyword evidence="3" id="KW-0964">Secreted</keyword>
<comment type="similarity">
    <text evidence="2">Belongs to the IL-1 family.</text>
</comment>
<dbReference type="GO" id="GO:0006955">
    <property type="term" value="P:immune response"/>
    <property type="evidence" value="ECO:0007669"/>
    <property type="project" value="InterPro"/>
</dbReference>
<dbReference type="AGR" id="Xenbase:XB-GENE-876701"/>
<evidence type="ECO:0000313" key="5">
    <source>
        <dbReference type="RefSeq" id="XP_031762458.1"/>
    </source>
</evidence>
<dbReference type="GO" id="GO:0005125">
    <property type="term" value="F:cytokine activity"/>
    <property type="evidence" value="ECO:0007669"/>
    <property type="project" value="InterPro"/>
</dbReference>
<evidence type="ECO:0000256" key="2">
    <source>
        <dbReference type="ARBA" id="ARBA00010448"/>
    </source>
</evidence>
<dbReference type="CTD" id="3606"/>
<dbReference type="Xenbase" id="XB-GENE-876701">
    <property type="gene designation" value="il18"/>
</dbReference>
<evidence type="ECO:0000256" key="3">
    <source>
        <dbReference type="ARBA" id="ARBA00022525"/>
    </source>
</evidence>
<dbReference type="Gene3D" id="2.80.10.50">
    <property type="match status" value="1"/>
</dbReference>
<dbReference type="InterPro" id="IPR008996">
    <property type="entry name" value="IL1/FGF"/>
</dbReference>
<reference evidence="5" key="1">
    <citation type="submission" date="2025-08" db="UniProtKB">
        <authorList>
            <consortium name="RefSeq"/>
        </authorList>
    </citation>
    <scope>IDENTIFICATION</scope>
    <source>
        <strain evidence="5">Nigerian</strain>
        <tissue evidence="5">Liver and blood</tissue>
    </source>
</reference>
<dbReference type="KEGG" id="xtr:108648098"/>
<sequence>MQRLLTFVHDVEPFAIFLPDENNEENQATFLLHRYRENYQHQHGLAVVISKITDNKKYIMCSSSNGEVSFKERELPKNIESQESEYIFYQRTFSDGSSSLRFESSVKKNFYLAYEETESFQKLILKHCPPGDLDETISMDISILPF</sequence>
<dbReference type="OrthoDB" id="8535973at2759"/>
<protein>
    <submittedName>
        <fullName evidence="5">Interleukin-18</fullName>
    </submittedName>
</protein>
<dbReference type="Proteomes" id="UP000008143">
    <property type="component" value="Chromosome 7"/>
</dbReference>
<evidence type="ECO:0000313" key="6">
    <source>
        <dbReference type="Xenbase" id="XB-GENE-876701"/>
    </source>
</evidence>
<gene>
    <name evidence="5 6" type="primary">il18</name>
</gene>
<dbReference type="GO" id="GO:0005615">
    <property type="term" value="C:extracellular space"/>
    <property type="evidence" value="ECO:0007669"/>
    <property type="project" value="InterPro"/>
</dbReference>
<proteinExistence type="inferred from homology"/>
<dbReference type="InterPro" id="IPR000975">
    <property type="entry name" value="IL-1_fam"/>
</dbReference>